<feature type="compositionally biased region" description="Polar residues" evidence="1">
    <location>
        <begin position="169"/>
        <end position="184"/>
    </location>
</feature>
<dbReference type="STRING" id="1077348.A0A2G8S2I4"/>
<feature type="region of interest" description="Disordered" evidence="1">
    <location>
        <begin position="245"/>
        <end position="282"/>
    </location>
</feature>
<dbReference type="AlphaFoldDB" id="A0A2G8S2I4"/>
<feature type="region of interest" description="Disordered" evidence="1">
    <location>
        <begin position="86"/>
        <end position="105"/>
    </location>
</feature>
<evidence type="ECO:0000313" key="3">
    <source>
        <dbReference type="Proteomes" id="UP000230002"/>
    </source>
</evidence>
<dbReference type="Proteomes" id="UP000230002">
    <property type="component" value="Unassembled WGS sequence"/>
</dbReference>
<dbReference type="OrthoDB" id="2752606at2759"/>
<protein>
    <recommendedName>
        <fullName evidence="4">C2H2-type domain-containing protein</fullName>
    </recommendedName>
</protein>
<organism evidence="2 3">
    <name type="scientific">Ganoderma sinense ZZ0214-1</name>
    <dbReference type="NCBI Taxonomy" id="1077348"/>
    <lineage>
        <taxon>Eukaryota</taxon>
        <taxon>Fungi</taxon>
        <taxon>Dikarya</taxon>
        <taxon>Basidiomycota</taxon>
        <taxon>Agaricomycotina</taxon>
        <taxon>Agaricomycetes</taxon>
        <taxon>Polyporales</taxon>
        <taxon>Polyporaceae</taxon>
        <taxon>Ganoderma</taxon>
    </lineage>
</organism>
<name>A0A2G8S2I4_9APHY</name>
<feature type="region of interest" description="Disordered" evidence="1">
    <location>
        <begin position="119"/>
        <end position="193"/>
    </location>
</feature>
<gene>
    <name evidence="2" type="ORF">GSI_09844</name>
</gene>
<keyword evidence="3" id="KW-1185">Reference proteome</keyword>
<dbReference type="Pfam" id="PF12013">
    <property type="entry name" value="OrsD"/>
    <property type="match status" value="1"/>
</dbReference>
<evidence type="ECO:0000256" key="1">
    <source>
        <dbReference type="SAM" id="MobiDB-lite"/>
    </source>
</evidence>
<feature type="region of interest" description="Disordered" evidence="1">
    <location>
        <begin position="297"/>
        <end position="326"/>
    </location>
</feature>
<reference evidence="2 3" key="1">
    <citation type="journal article" date="2015" name="Sci. Rep.">
        <title>Chromosome-level genome map provides insights into diverse defense mechanisms in the medicinal fungus Ganoderma sinense.</title>
        <authorList>
            <person name="Zhu Y."/>
            <person name="Xu J."/>
            <person name="Sun C."/>
            <person name="Zhou S."/>
            <person name="Xu H."/>
            <person name="Nelson D.R."/>
            <person name="Qian J."/>
            <person name="Song J."/>
            <person name="Luo H."/>
            <person name="Xiang L."/>
            <person name="Li Y."/>
            <person name="Xu Z."/>
            <person name="Ji A."/>
            <person name="Wang L."/>
            <person name="Lu S."/>
            <person name="Hayward A."/>
            <person name="Sun W."/>
            <person name="Li X."/>
            <person name="Schwartz D.C."/>
            <person name="Wang Y."/>
            <person name="Chen S."/>
        </authorList>
    </citation>
    <scope>NUCLEOTIDE SEQUENCE [LARGE SCALE GENOMIC DNA]</scope>
    <source>
        <strain evidence="2 3">ZZ0214-1</strain>
    </source>
</reference>
<accession>A0A2G8S2I4</accession>
<dbReference type="EMBL" id="AYKW01000030">
    <property type="protein sequence ID" value="PIL27993.1"/>
    <property type="molecule type" value="Genomic_DNA"/>
</dbReference>
<dbReference type="InterPro" id="IPR022698">
    <property type="entry name" value="OrsD"/>
</dbReference>
<feature type="compositionally biased region" description="Basic and acidic residues" evidence="1">
    <location>
        <begin position="86"/>
        <end position="99"/>
    </location>
</feature>
<feature type="compositionally biased region" description="Low complexity" evidence="1">
    <location>
        <begin position="257"/>
        <end position="278"/>
    </location>
</feature>
<evidence type="ECO:0000313" key="2">
    <source>
        <dbReference type="EMBL" id="PIL27993.1"/>
    </source>
</evidence>
<comment type="caution">
    <text evidence="2">The sequence shown here is derived from an EMBL/GenBank/DDBJ whole genome shotgun (WGS) entry which is preliminary data.</text>
</comment>
<evidence type="ECO:0008006" key="4">
    <source>
        <dbReference type="Google" id="ProtNLM"/>
    </source>
</evidence>
<sequence length="646" mass="68068">MGEEPAGKACKHCQKVFSDSGLYRKHLRGCSKVVTGRWANGLYTVTSGTEGVIVCHCTNPRCAHEYLSVDGFKGHISERYEWKEPKVAGREAGVGREGEGSGGADLELTSAERSAALLGAVGGQRSGEGSSPLVDVGRLREPEGQPSEVGGTPLSLGIPVEVLADGDENTNLGSEPTRSGSSNPAPAPAGRPCLPLAGAPAVAASGLQEGCRKEGEVQEEVSLSESPRVEISSVAGSLDLSFAMGGEGPRFGPSPAGSPELLGSSLDPDLGLYSPSSDGGAEREAEFAHLLHTNAAAVHSGGTPPGPGHQTALPPPPAKQTSRPPVDVGATAASLRMVETHADLDRLHLVYNSQHRFLVCADCHIALEPAFVQAHIKRRHAASQVHVDPAGLHRAVDALGIAPELPRFGPGSEEDGERESGVWTPVDVAERVVGGLPVYEGLRCLRCRYVCGAQATLRAHSGGAHGNHSRDVRSQPCKIQQLTDSGNRSRSWFEVCPELGEGPLQQGGPAASSGELRALGAVYTSLDRPPVLGLVSKSAREVSPWLLTTGWHLRTDGFEPQELRALTCFPREEELPGLALTVRDYLEHGLRLVAGTDTLTLQCLNTEDPAKTWVAHLYAGSAVLTLPSGRLRGVSNTPFHRHQQEG</sequence>
<proteinExistence type="predicted"/>